<name>A0A0D3KP12_EMIH1</name>
<dbReference type="InterPro" id="IPR000253">
    <property type="entry name" value="FHA_dom"/>
</dbReference>
<keyword evidence="3" id="KW-1185">Reference proteome</keyword>
<protein>
    <recommendedName>
        <fullName evidence="1">FHA domain-containing protein</fullName>
    </recommendedName>
</protein>
<evidence type="ECO:0000313" key="2">
    <source>
        <dbReference type="EnsemblProtists" id="EOD37497"/>
    </source>
</evidence>
<dbReference type="InterPro" id="IPR008984">
    <property type="entry name" value="SMAD_FHA_dom_sf"/>
</dbReference>
<dbReference type="Proteomes" id="UP000013827">
    <property type="component" value="Unassembled WGS sequence"/>
</dbReference>
<dbReference type="SMART" id="SM00240">
    <property type="entry name" value="FHA"/>
    <property type="match status" value="1"/>
</dbReference>
<dbReference type="GeneID" id="17282767"/>
<feature type="domain" description="FHA" evidence="1">
    <location>
        <begin position="91"/>
        <end position="145"/>
    </location>
</feature>
<sequence length="158" mass="16830">MCCRRVNRLKGQRASACPPEGLANTQLDESSLPREAEVEVGRGLRSAAELVEMGFAPARVAAAMDASVGDVVQAFERVTLPAAAWGARSAFVVGRGAAADVRIDSVAFPAMVSRKHCRLRRDADGAFFVDDLGAANGTTLNGRRLQNMCEPVPMTLKE</sequence>
<dbReference type="Gene3D" id="2.60.200.20">
    <property type="match status" value="1"/>
</dbReference>
<reference evidence="3" key="1">
    <citation type="journal article" date="2013" name="Nature">
        <title>Pan genome of the phytoplankton Emiliania underpins its global distribution.</title>
        <authorList>
            <person name="Read B.A."/>
            <person name="Kegel J."/>
            <person name="Klute M.J."/>
            <person name="Kuo A."/>
            <person name="Lefebvre S.C."/>
            <person name="Maumus F."/>
            <person name="Mayer C."/>
            <person name="Miller J."/>
            <person name="Monier A."/>
            <person name="Salamov A."/>
            <person name="Young J."/>
            <person name="Aguilar M."/>
            <person name="Claverie J.M."/>
            <person name="Frickenhaus S."/>
            <person name="Gonzalez K."/>
            <person name="Herman E.K."/>
            <person name="Lin Y.C."/>
            <person name="Napier J."/>
            <person name="Ogata H."/>
            <person name="Sarno A.F."/>
            <person name="Shmutz J."/>
            <person name="Schroeder D."/>
            <person name="de Vargas C."/>
            <person name="Verret F."/>
            <person name="von Dassow P."/>
            <person name="Valentin K."/>
            <person name="Van de Peer Y."/>
            <person name="Wheeler G."/>
            <person name="Dacks J.B."/>
            <person name="Delwiche C.F."/>
            <person name="Dyhrman S.T."/>
            <person name="Glockner G."/>
            <person name="John U."/>
            <person name="Richards T."/>
            <person name="Worden A.Z."/>
            <person name="Zhang X."/>
            <person name="Grigoriev I.V."/>
            <person name="Allen A.E."/>
            <person name="Bidle K."/>
            <person name="Borodovsky M."/>
            <person name="Bowler C."/>
            <person name="Brownlee C."/>
            <person name="Cock J.M."/>
            <person name="Elias M."/>
            <person name="Gladyshev V.N."/>
            <person name="Groth M."/>
            <person name="Guda C."/>
            <person name="Hadaegh A."/>
            <person name="Iglesias-Rodriguez M.D."/>
            <person name="Jenkins J."/>
            <person name="Jones B.M."/>
            <person name="Lawson T."/>
            <person name="Leese F."/>
            <person name="Lindquist E."/>
            <person name="Lobanov A."/>
            <person name="Lomsadze A."/>
            <person name="Malik S.B."/>
            <person name="Marsh M.E."/>
            <person name="Mackinder L."/>
            <person name="Mock T."/>
            <person name="Mueller-Roeber B."/>
            <person name="Pagarete A."/>
            <person name="Parker M."/>
            <person name="Probert I."/>
            <person name="Quesneville H."/>
            <person name="Raines C."/>
            <person name="Rensing S.A."/>
            <person name="Riano-Pachon D.M."/>
            <person name="Richier S."/>
            <person name="Rokitta S."/>
            <person name="Shiraiwa Y."/>
            <person name="Soanes D.M."/>
            <person name="van der Giezen M."/>
            <person name="Wahlund T.M."/>
            <person name="Williams B."/>
            <person name="Wilson W."/>
            <person name="Wolfe G."/>
            <person name="Wurch L.L."/>
        </authorList>
    </citation>
    <scope>NUCLEOTIDE SEQUENCE</scope>
</reference>
<dbReference type="Pfam" id="PF00498">
    <property type="entry name" value="FHA"/>
    <property type="match status" value="1"/>
</dbReference>
<dbReference type="RefSeq" id="XP_005789926.1">
    <property type="nucleotide sequence ID" value="XM_005789869.1"/>
</dbReference>
<dbReference type="HOGENOM" id="CLU_139445_0_0_1"/>
<dbReference type="AlphaFoldDB" id="A0A0D3KP12"/>
<dbReference type="KEGG" id="ehx:EMIHUDRAFT_225350"/>
<reference evidence="2" key="2">
    <citation type="submission" date="2024-10" db="UniProtKB">
        <authorList>
            <consortium name="EnsemblProtists"/>
        </authorList>
    </citation>
    <scope>IDENTIFICATION</scope>
</reference>
<dbReference type="EnsemblProtists" id="EOD37497">
    <property type="protein sequence ID" value="EOD37497"/>
    <property type="gene ID" value="EMIHUDRAFT_225350"/>
</dbReference>
<dbReference type="PaxDb" id="2903-EOD37497"/>
<dbReference type="PROSITE" id="PS50006">
    <property type="entry name" value="FHA_DOMAIN"/>
    <property type="match status" value="1"/>
</dbReference>
<evidence type="ECO:0000259" key="1">
    <source>
        <dbReference type="PROSITE" id="PS50006"/>
    </source>
</evidence>
<dbReference type="SUPFAM" id="SSF49879">
    <property type="entry name" value="SMAD/FHA domain"/>
    <property type="match status" value="1"/>
</dbReference>
<dbReference type="CDD" id="cd00060">
    <property type="entry name" value="FHA"/>
    <property type="match status" value="1"/>
</dbReference>
<accession>A0A0D3KP12</accession>
<proteinExistence type="predicted"/>
<evidence type="ECO:0000313" key="3">
    <source>
        <dbReference type="Proteomes" id="UP000013827"/>
    </source>
</evidence>
<organism evidence="2 3">
    <name type="scientific">Emiliania huxleyi (strain CCMP1516)</name>
    <dbReference type="NCBI Taxonomy" id="280463"/>
    <lineage>
        <taxon>Eukaryota</taxon>
        <taxon>Haptista</taxon>
        <taxon>Haptophyta</taxon>
        <taxon>Prymnesiophyceae</taxon>
        <taxon>Isochrysidales</taxon>
        <taxon>Noelaerhabdaceae</taxon>
        <taxon>Emiliania</taxon>
    </lineage>
</organism>